<dbReference type="InterPro" id="IPR057428">
    <property type="entry name" value="EFHB_EF-hand_C"/>
</dbReference>
<evidence type="ECO:0000313" key="13">
    <source>
        <dbReference type="Proteomes" id="UP000472267"/>
    </source>
</evidence>
<evidence type="ECO:0000256" key="7">
    <source>
        <dbReference type="ARBA" id="ARBA00023069"/>
    </source>
</evidence>
<feature type="region of interest" description="Disordered" evidence="10">
    <location>
        <begin position="417"/>
        <end position="458"/>
    </location>
</feature>
<name>A0A672F603_SALFA</name>
<dbReference type="SUPFAM" id="SSF47473">
    <property type="entry name" value="EF-hand"/>
    <property type="match status" value="1"/>
</dbReference>
<dbReference type="Ensembl" id="ENSSFAT00005001486.1">
    <property type="protein sequence ID" value="ENSSFAP00005001393.1"/>
    <property type="gene ID" value="ENSSFAG00005001004.1"/>
</dbReference>
<dbReference type="PANTHER" id="PTHR12086:SF12">
    <property type="entry name" value="EF-HAND DOMAIN-CONTAINING FAMILY MEMBER B"/>
    <property type="match status" value="1"/>
</dbReference>
<dbReference type="Pfam" id="PF25325">
    <property type="entry name" value="EF-hand_EFHB_C"/>
    <property type="match status" value="1"/>
</dbReference>
<keyword evidence="4" id="KW-0677">Repeat</keyword>
<dbReference type="SMART" id="SM00054">
    <property type="entry name" value="EFh"/>
    <property type="match status" value="2"/>
</dbReference>
<reference evidence="12" key="1">
    <citation type="submission" date="2019-06" db="EMBL/GenBank/DDBJ databases">
        <authorList>
            <consortium name="Wellcome Sanger Institute Data Sharing"/>
        </authorList>
    </citation>
    <scope>NUCLEOTIDE SEQUENCE [LARGE SCALE GENOMIC DNA]</scope>
</reference>
<evidence type="ECO:0000256" key="10">
    <source>
        <dbReference type="SAM" id="MobiDB-lite"/>
    </source>
</evidence>
<evidence type="ECO:0000256" key="9">
    <source>
        <dbReference type="ARBA" id="ARBA00023273"/>
    </source>
</evidence>
<reference evidence="12" key="2">
    <citation type="submission" date="2025-08" db="UniProtKB">
        <authorList>
            <consortium name="Ensembl"/>
        </authorList>
    </citation>
    <scope>IDENTIFICATION</scope>
</reference>
<gene>
    <name evidence="12" type="primary">efhb</name>
</gene>
<keyword evidence="6" id="KW-0282">Flagellum</keyword>
<dbReference type="PANTHER" id="PTHR12086">
    <property type="entry name" value="EF-HAND DOMAIN C-TERMINAL CONTAINING PROTEIN"/>
    <property type="match status" value="1"/>
</dbReference>
<proteinExistence type="predicted"/>
<evidence type="ECO:0000313" key="12">
    <source>
        <dbReference type="Ensembl" id="ENSSFAP00005001393.1"/>
    </source>
</evidence>
<keyword evidence="2" id="KW-0963">Cytoplasm</keyword>
<comment type="subcellular location">
    <subcellularLocation>
        <location evidence="1">Cytoplasm</location>
        <location evidence="1">Cytoskeleton</location>
        <location evidence="1">Flagellum axoneme</location>
    </subcellularLocation>
</comment>
<dbReference type="Pfam" id="PF13499">
    <property type="entry name" value="EF-hand_7"/>
    <property type="match status" value="1"/>
</dbReference>
<keyword evidence="8" id="KW-0206">Cytoskeleton</keyword>
<keyword evidence="5" id="KW-0106">Calcium</keyword>
<dbReference type="PROSITE" id="PS00018">
    <property type="entry name" value="EF_HAND_1"/>
    <property type="match status" value="1"/>
</dbReference>
<dbReference type="CDD" id="cd00051">
    <property type="entry name" value="EFh"/>
    <property type="match status" value="1"/>
</dbReference>
<dbReference type="AlphaFoldDB" id="A0A672F603"/>
<keyword evidence="3" id="KW-0479">Metal-binding</keyword>
<protein>
    <recommendedName>
        <fullName evidence="11">EF-hand domain-containing protein</fullName>
    </recommendedName>
</protein>
<organism evidence="12 13">
    <name type="scientific">Salarias fasciatus</name>
    <name type="common">Jewelled blenny</name>
    <name type="synonym">Blennius fasciatus</name>
    <dbReference type="NCBI Taxonomy" id="181472"/>
    <lineage>
        <taxon>Eukaryota</taxon>
        <taxon>Metazoa</taxon>
        <taxon>Chordata</taxon>
        <taxon>Craniata</taxon>
        <taxon>Vertebrata</taxon>
        <taxon>Euteleostomi</taxon>
        <taxon>Actinopterygii</taxon>
        <taxon>Neopterygii</taxon>
        <taxon>Teleostei</taxon>
        <taxon>Neoteleostei</taxon>
        <taxon>Acanthomorphata</taxon>
        <taxon>Ovalentaria</taxon>
        <taxon>Blenniimorphae</taxon>
        <taxon>Blenniiformes</taxon>
        <taxon>Blennioidei</taxon>
        <taxon>Blenniidae</taxon>
        <taxon>Salariinae</taxon>
        <taxon>Salarias</taxon>
    </lineage>
</organism>
<sequence>QPPTPPVVRKHRDSSQPRLGAVRVHRGKADDPDVASSLVHGVVTKPSIEGGSLINPPQKTLFQEKLQQISESVYASNRRAPLGRSHDQSAELPAWCDHNTTFGVKTEKVLDVREIINPPKTAEELQREAQEGHDAYVRSHNAYFVGERIDRGYDWSHYSKDSRFGIATPHHNDGRSLIQLKTNSEDMKCFFMSHIQLFVIKLIALFPRKKNKLPVPDDHSFGIVLPADEFGVGEIIHSTEAGQYARGRERQRSLLSAVQHHLKNTNFNKFDSLLKAFRHYDKKGQGMIDKEDLRAVCREFELEVCEPVLDDLMDYCDTNRDGLIDFLEFANFLNWKDIMPVNRQEQQVLTEEPQTNTAPVNADGNPDAEELPAFQTLITPEDLEPVEPASSLKTLRVLRRPKASPDHFKTSSSLIGAAADKPTTPGNRAFGIPTVRSDLPPPRVKRVSDTTNYGGTPTAADLLHPSVYSVRGVHEEHFFCPRPKKEIAEIFKNIGVNISEETFEEAWQLASMTQPNGEVCVEAFRNVLKELKAM</sequence>
<keyword evidence="7" id="KW-0969">Cilium</keyword>
<dbReference type="InterPro" id="IPR040193">
    <property type="entry name" value="EFHC1/EFHC2/EFHB"/>
</dbReference>
<evidence type="ECO:0000256" key="4">
    <source>
        <dbReference type="ARBA" id="ARBA00022737"/>
    </source>
</evidence>
<evidence type="ECO:0000256" key="3">
    <source>
        <dbReference type="ARBA" id="ARBA00022723"/>
    </source>
</evidence>
<evidence type="ECO:0000256" key="6">
    <source>
        <dbReference type="ARBA" id="ARBA00022846"/>
    </source>
</evidence>
<reference evidence="12" key="3">
    <citation type="submission" date="2025-09" db="UniProtKB">
        <authorList>
            <consortium name="Ensembl"/>
        </authorList>
    </citation>
    <scope>IDENTIFICATION</scope>
</reference>
<dbReference type="InParanoid" id="A0A672F603"/>
<dbReference type="GO" id="GO:0005509">
    <property type="term" value="F:calcium ion binding"/>
    <property type="evidence" value="ECO:0007669"/>
    <property type="project" value="InterPro"/>
</dbReference>
<keyword evidence="9" id="KW-0966">Cell projection</keyword>
<dbReference type="Proteomes" id="UP000472267">
    <property type="component" value="Chromosome 11"/>
</dbReference>
<dbReference type="InterPro" id="IPR002048">
    <property type="entry name" value="EF_hand_dom"/>
</dbReference>
<evidence type="ECO:0000256" key="2">
    <source>
        <dbReference type="ARBA" id="ARBA00022490"/>
    </source>
</evidence>
<feature type="domain" description="EF-hand" evidence="11">
    <location>
        <begin position="304"/>
        <end position="339"/>
    </location>
</feature>
<evidence type="ECO:0000256" key="8">
    <source>
        <dbReference type="ARBA" id="ARBA00023212"/>
    </source>
</evidence>
<accession>A0A672F603</accession>
<evidence type="ECO:0000259" key="11">
    <source>
        <dbReference type="PROSITE" id="PS50222"/>
    </source>
</evidence>
<evidence type="ECO:0000256" key="5">
    <source>
        <dbReference type="ARBA" id="ARBA00022837"/>
    </source>
</evidence>
<keyword evidence="13" id="KW-1185">Reference proteome</keyword>
<dbReference type="FunCoup" id="A0A672F603">
    <property type="interactions" value="175"/>
</dbReference>
<dbReference type="PROSITE" id="PS50222">
    <property type="entry name" value="EF_HAND_2"/>
    <property type="match status" value="2"/>
</dbReference>
<dbReference type="OMA" id="DKVVREY"/>
<feature type="region of interest" description="Disordered" evidence="10">
    <location>
        <begin position="1"/>
        <end position="34"/>
    </location>
</feature>
<dbReference type="InterPro" id="IPR018247">
    <property type="entry name" value="EF_Hand_1_Ca_BS"/>
</dbReference>
<dbReference type="Gene3D" id="1.10.238.10">
    <property type="entry name" value="EF-hand"/>
    <property type="match status" value="1"/>
</dbReference>
<dbReference type="InterPro" id="IPR011992">
    <property type="entry name" value="EF-hand-dom_pair"/>
</dbReference>
<feature type="domain" description="EF-hand" evidence="11">
    <location>
        <begin position="268"/>
        <end position="303"/>
    </location>
</feature>
<evidence type="ECO:0000256" key="1">
    <source>
        <dbReference type="ARBA" id="ARBA00004611"/>
    </source>
</evidence>